<dbReference type="STRING" id="909613.UO65_4576"/>
<dbReference type="OrthoDB" id="3620552at2"/>
<proteinExistence type="predicted"/>
<reference evidence="2 3" key="1">
    <citation type="journal article" date="2014" name="Genome Announc.">
        <title>Draft Genome Sequence of the Antitrypanosomally Active Sponge-Associated Bacterium Actinokineospora sp. Strain EG49.</title>
        <authorList>
            <person name="Harjes J."/>
            <person name="Ryu T."/>
            <person name="Abdelmohsen U.R."/>
            <person name="Moitinho-Silva L."/>
            <person name="Horn H."/>
            <person name="Ravasi T."/>
            <person name="Hentschel U."/>
        </authorList>
    </citation>
    <scope>NUCLEOTIDE SEQUENCE [LARGE SCALE GENOMIC DNA]</scope>
    <source>
        <strain evidence="2 3">EG49</strain>
    </source>
</reference>
<evidence type="ECO:0000256" key="1">
    <source>
        <dbReference type="SAM" id="Phobius"/>
    </source>
</evidence>
<dbReference type="InterPro" id="IPR026467">
    <property type="entry name" value="Ser/Gly_Cys_C_dom"/>
</dbReference>
<accession>W7IUR2</accession>
<organism evidence="2 3">
    <name type="scientific">Actinokineospora spheciospongiae</name>
    <dbReference type="NCBI Taxonomy" id="909613"/>
    <lineage>
        <taxon>Bacteria</taxon>
        <taxon>Bacillati</taxon>
        <taxon>Actinomycetota</taxon>
        <taxon>Actinomycetes</taxon>
        <taxon>Pseudonocardiales</taxon>
        <taxon>Pseudonocardiaceae</taxon>
        <taxon>Actinokineospora</taxon>
    </lineage>
</organism>
<keyword evidence="1" id="KW-0812">Transmembrane</keyword>
<dbReference type="RefSeq" id="WP_035286013.1">
    <property type="nucleotide sequence ID" value="NZ_AYXG01000170.1"/>
</dbReference>
<keyword evidence="3" id="KW-1185">Reference proteome</keyword>
<dbReference type="AlphaFoldDB" id="W7IUR2"/>
<protein>
    <recommendedName>
        <fullName evidence="4">TIGR04222 domain-containing membrane protein</fullName>
    </recommendedName>
</protein>
<dbReference type="NCBIfam" id="TIGR04222">
    <property type="entry name" value="near_uncomplex"/>
    <property type="match status" value="1"/>
</dbReference>
<comment type="caution">
    <text evidence="2">The sequence shown here is derived from an EMBL/GenBank/DDBJ whole genome shotgun (WGS) entry which is preliminary data.</text>
</comment>
<feature type="transmembrane region" description="Helical" evidence="1">
    <location>
        <begin position="175"/>
        <end position="198"/>
    </location>
</feature>
<sequence>MEDGAPWGIGAGQFLWLYWIAFALALVVVLAAAAYLRREAAVGDADTRPLGHYHLAWLAGGAPRVEEVVIAVLLASGRARIDDRGVLAPLPGAEPSDPVERWLFRSIGTGRTLRGAGSLRFGDSQVGRELVGDLTRRGHLRRGGAESPGHQGHWLLGVVLGVGVARLFAELDWEWQVGVLSISLVLSGAVWLAVAFALRAGEDRPSDRGRAALAAVSVRVAQVEDLRAQPDWLPAAVAVEGIAAHPDPAVAELVAAHTRPGPLTWPLNATGR</sequence>
<keyword evidence="1" id="KW-1133">Transmembrane helix</keyword>
<evidence type="ECO:0000313" key="3">
    <source>
        <dbReference type="Proteomes" id="UP000019277"/>
    </source>
</evidence>
<evidence type="ECO:0000313" key="2">
    <source>
        <dbReference type="EMBL" id="EWC60136.1"/>
    </source>
</evidence>
<evidence type="ECO:0008006" key="4">
    <source>
        <dbReference type="Google" id="ProtNLM"/>
    </source>
</evidence>
<keyword evidence="1" id="KW-0472">Membrane</keyword>
<feature type="transmembrane region" description="Helical" evidence="1">
    <location>
        <begin position="152"/>
        <end position="169"/>
    </location>
</feature>
<feature type="transmembrane region" description="Helical" evidence="1">
    <location>
        <begin position="16"/>
        <end position="36"/>
    </location>
</feature>
<name>W7IUR2_9PSEU</name>
<dbReference type="Proteomes" id="UP000019277">
    <property type="component" value="Unassembled WGS sequence"/>
</dbReference>
<dbReference type="EMBL" id="AYXG01000170">
    <property type="protein sequence ID" value="EWC60136.1"/>
    <property type="molecule type" value="Genomic_DNA"/>
</dbReference>
<gene>
    <name evidence="2" type="ORF">UO65_4576</name>
</gene>